<dbReference type="NCBIfam" id="NF009044">
    <property type="entry name" value="PRK12378.1"/>
    <property type="match status" value="1"/>
</dbReference>
<dbReference type="Pfam" id="PF20772">
    <property type="entry name" value="TACO1_YebC_N"/>
    <property type="match status" value="1"/>
</dbReference>
<dbReference type="NCBIfam" id="NF001030">
    <property type="entry name" value="PRK00110.1"/>
    <property type="match status" value="1"/>
</dbReference>
<comment type="similarity">
    <text evidence="1 6">Belongs to the TACO1 family.</text>
</comment>
<evidence type="ECO:0000256" key="2">
    <source>
        <dbReference type="ARBA" id="ARBA00022490"/>
    </source>
</evidence>
<dbReference type="InterPro" id="IPR048300">
    <property type="entry name" value="TACO1_YebC-like_2nd/3rd_dom"/>
</dbReference>
<organism evidence="9 10">
    <name type="scientific">Aquifex aeolicus</name>
    <dbReference type="NCBI Taxonomy" id="63363"/>
    <lineage>
        <taxon>Bacteria</taxon>
        <taxon>Pseudomonadati</taxon>
        <taxon>Aquificota</taxon>
        <taxon>Aquificia</taxon>
        <taxon>Aquificales</taxon>
        <taxon>Aquificaceae</taxon>
        <taxon>Aquifex</taxon>
    </lineage>
</organism>
<feature type="domain" description="TACO1/YebC-like N-terminal" evidence="8">
    <location>
        <begin position="5"/>
        <end position="75"/>
    </location>
</feature>
<dbReference type="GO" id="GO:0005829">
    <property type="term" value="C:cytosol"/>
    <property type="evidence" value="ECO:0007669"/>
    <property type="project" value="TreeGrafter"/>
</dbReference>
<dbReference type="FunFam" id="1.10.10.200:FF:000002">
    <property type="entry name" value="Probable transcriptional regulatory protein CLM62_37755"/>
    <property type="match status" value="1"/>
</dbReference>
<dbReference type="InterPro" id="IPR029072">
    <property type="entry name" value="YebC-like"/>
</dbReference>
<dbReference type="FunFam" id="3.30.70.980:FF:000002">
    <property type="entry name" value="Probable transcriptional regulatory protein YebC"/>
    <property type="match status" value="1"/>
</dbReference>
<dbReference type="PANTHER" id="PTHR12532:SF6">
    <property type="entry name" value="TRANSCRIPTIONAL REGULATORY PROTEIN YEBC-RELATED"/>
    <property type="match status" value="1"/>
</dbReference>
<feature type="domain" description="TACO1/YebC-like second and third" evidence="7">
    <location>
        <begin position="83"/>
        <end position="238"/>
    </location>
</feature>
<dbReference type="HAMAP" id="MF_00693">
    <property type="entry name" value="Transcrip_reg_TACO1"/>
    <property type="match status" value="1"/>
</dbReference>
<dbReference type="AlphaFoldDB" id="A0A9D0YP41"/>
<reference evidence="9" key="1">
    <citation type="journal article" date="2020" name="ISME J.">
        <title>Gammaproteobacteria mediating utilization of methyl-, sulfur- and petroleum organic compounds in deep ocean hydrothermal plumes.</title>
        <authorList>
            <person name="Zhou Z."/>
            <person name="Liu Y."/>
            <person name="Pan J."/>
            <person name="Cron B.R."/>
            <person name="Toner B.M."/>
            <person name="Anantharaman K."/>
            <person name="Breier J.A."/>
            <person name="Dick G.J."/>
            <person name="Li M."/>
        </authorList>
    </citation>
    <scope>NUCLEOTIDE SEQUENCE</scope>
    <source>
        <strain evidence="9">SZUA-1501</strain>
    </source>
</reference>
<dbReference type="InterPro" id="IPR017856">
    <property type="entry name" value="Integrase-like_N"/>
</dbReference>
<evidence type="ECO:0000256" key="1">
    <source>
        <dbReference type="ARBA" id="ARBA00008724"/>
    </source>
</evidence>
<dbReference type="InterPro" id="IPR026564">
    <property type="entry name" value="Transcrip_reg_TACO1-like_dom3"/>
</dbReference>
<comment type="subcellular location">
    <subcellularLocation>
        <location evidence="6">Cytoplasm</location>
    </subcellularLocation>
</comment>
<keyword evidence="5 6" id="KW-0804">Transcription</keyword>
<keyword evidence="2 6" id="KW-0963">Cytoplasm</keyword>
<gene>
    <name evidence="9" type="ORF">EYH37_00705</name>
</gene>
<dbReference type="EMBL" id="DQVE01000007">
    <property type="protein sequence ID" value="HIP97877.1"/>
    <property type="molecule type" value="Genomic_DNA"/>
</dbReference>
<dbReference type="Gene3D" id="1.10.10.200">
    <property type="match status" value="1"/>
</dbReference>
<dbReference type="SUPFAM" id="SSF75625">
    <property type="entry name" value="YebC-like"/>
    <property type="match status" value="1"/>
</dbReference>
<dbReference type="GO" id="GO:0003677">
    <property type="term" value="F:DNA binding"/>
    <property type="evidence" value="ECO:0007669"/>
    <property type="project" value="UniProtKB-UniRule"/>
</dbReference>
<dbReference type="PANTHER" id="PTHR12532">
    <property type="entry name" value="TRANSLATIONAL ACTIVATOR OF CYTOCHROME C OXIDASE 1"/>
    <property type="match status" value="1"/>
</dbReference>
<evidence type="ECO:0000259" key="7">
    <source>
        <dbReference type="Pfam" id="PF01709"/>
    </source>
</evidence>
<dbReference type="InterPro" id="IPR002876">
    <property type="entry name" value="Transcrip_reg_TACO1-like"/>
</dbReference>
<keyword evidence="4 6" id="KW-0238">DNA-binding</keyword>
<dbReference type="Pfam" id="PF01709">
    <property type="entry name" value="Transcrip_reg"/>
    <property type="match status" value="1"/>
</dbReference>
<evidence type="ECO:0000256" key="5">
    <source>
        <dbReference type="ARBA" id="ARBA00023163"/>
    </source>
</evidence>
<dbReference type="InterPro" id="IPR049083">
    <property type="entry name" value="TACO1_YebC_N"/>
</dbReference>
<dbReference type="GO" id="GO:0006355">
    <property type="term" value="P:regulation of DNA-templated transcription"/>
    <property type="evidence" value="ECO:0007669"/>
    <property type="project" value="UniProtKB-UniRule"/>
</dbReference>
<dbReference type="NCBIfam" id="TIGR01033">
    <property type="entry name" value="YebC/PmpR family DNA-binding transcriptional regulator"/>
    <property type="match status" value="1"/>
</dbReference>
<accession>A0A9D0YP41</accession>
<evidence type="ECO:0000256" key="4">
    <source>
        <dbReference type="ARBA" id="ARBA00023125"/>
    </source>
</evidence>
<evidence type="ECO:0000313" key="10">
    <source>
        <dbReference type="Proteomes" id="UP000606463"/>
    </source>
</evidence>
<dbReference type="Proteomes" id="UP000606463">
    <property type="component" value="Unassembled WGS sequence"/>
</dbReference>
<evidence type="ECO:0000256" key="6">
    <source>
        <dbReference type="HAMAP-Rule" id="MF_00693"/>
    </source>
</evidence>
<proteinExistence type="inferred from homology"/>
<evidence type="ECO:0000313" key="9">
    <source>
        <dbReference type="EMBL" id="HIP97877.1"/>
    </source>
</evidence>
<keyword evidence="3 6" id="KW-0805">Transcription regulation</keyword>
<protein>
    <recommendedName>
        <fullName evidence="6">Probable transcriptional regulatory protein EYH37_00705</fullName>
    </recommendedName>
</protein>
<evidence type="ECO:0000259" key="8">
    <source>
        <dbReference type="Pfam" id="PF20772"/>
    </source>
</evidence>
<comment type="caution">
    <text evidence="9">The sequence shown here is derived from an EMBL/GenBank/DDBJ whole genome shotgun (WGS) entry which is preliminary data.</text>
</comment>
<sequence length="249" mass="27321">MAGHSHWAQIKHKKAKVDAQKGKLFSKLAKEIMIASRLGGPNPDHNPRLRQAIERAKKAKMPAEKIEYAIKKGAGLIEGEAIEEVVYEGYGPGGVAIMVVAQTDNKNRTVAEIRNIFNKQGGKLGTSGSVSFLFERKGVIEVPAEGIDEEAILEKALEAGAEDVVTGEAVHIVYTNPEDLYEVKENLEKLGVNVEKAEISYIPTTTVRVENPEEAQKLLKLLTALEEHDDVSQVISNFDIPREIMAKIS</sequence>
<name>A0A9D0YP41_AQUAO</name>
<dbReference type="Gene3D" id="3.30.70.980">
    <property type="match status" value="2"/>
</dbReference>
<evidence type="ECO:0000256" key="3">
    <source>
        <dbReference type="ARBA" id="ARBA00023015"/>
    </source>
</evidence>